<reference evidence="2 3" key="1">
    <citation type="journal article" date="2020" name="Genomics">
        <title>Complete, high-quality genomes from long-read metagenomic sequencing of two wolf lichen thalli reveals enigmatic genome architecture.</title>
        <authorList>
            <person name="McKenzie S.K."/>
            <person name="Walston R.F."/>
            <person name="Allen J.L."/>
        </authorList>
    </citation>
    <scope>NUCLEOTIDE SEQUENCE [LARGE SCALE GENOMIC DNA]</scope>
    <source>
        <strain evidence="2">WasteWater1</strain>
    </source>
</reference>
<feature type="region of interest" description="Disordered" evidence="1">
    <location>
        <begin position="147"/>
        <end position="202"/>
    </location>
</feature>
<feature type="compositionally biased region" description="Basic and acidic residues" evidence="1">
    <location>
        <begin position="88"/>
        <end position="97"/>
    </location>
</feature>
<protein>
    <submittedName>
        <fullName evidence="2">Uncharacterized protein</fullName>
    </submittedName>
</protein>
<feature type="compositionally biased region" description="Basic and acidic residues" evidence="1">
    <location>
        <begin position="156"/>
        <end position="165"/>
    </location>
</feature>
<evidence type="ECO:0000313" key="3">
    <source>
        <dbReference type="Proteomes" id="UP000593566"/>
    </source>
</evidence>
<evidence type="ECO:0000313" key="2">
    <source>
        <dbReference type="EMBL" id="KAF6223611.1"/>
    </source>
</evidence>
<dbReference type="RefSeq" id="XP_037152828.1">
    <property type="nucleotide sequence ID" value="XM_037291393.1"/>
</dbReference>
<dbReference type="Proteomes" id="UP000593566">
    <property type="component" value="Unassembled WGS sequence"/>
</dbReference>
<organism evidence="2 3">
    <name type="scientific">Letharia lupina</name>
    <dbReference type="NCBI Taxonomy" id="560253"/>
    <lineage>
        <taxon>Eukaryota</taxon>
        <taxon>Fungi</taxon>
        <taxon>Dikarya</taxon>
        <taxon>Ascomycota</taxon>
        <taxon>Pezizomycotina</taxon>
        <taxon>Lecanoromycetes</taxon>
        <taxon>OSLEUM clade</taxon>
        <taxon>Lecanoromycetidae</taxon>
        <taxon>Lecanorales</taxon>
        <taxon>Lecanorineae</taxon>
        <taxon>Parmeliaceae</taxon>
        <taxon>Letharia</taxon>
    </lineage>
</organism>
<proteinExistence type="predicted"/>
<feature type="compositionally biased region" description="Low complexity" evidence="1">
    <location>
        <begin position="180"/>
        <end position="202"/>
    </location>
</feature>
<accession>A0A8H6FD26</accession>
<keyword evidence="3" id="KW-1185">Reference proteome</keyword>
<dbReference type="EMBL" id="JACCJB010000010">
    <property type="protein sequence ID" value="KAF6223611.1"/>
    <property type="molecule type" value="Genomic_DNA"/>
</dbReference>
<gene>
    <name evidence="2" type="ORF">HO133_000454</name>
</gene>
<dbReference type="GeneID" id="59328873"/>
<sequence>MATSRKATARFDNILVLIDWNNHDRAYLIVETIPQNVAFNYIPEGAPLPPYVVQMNHQVQLSEHARVSMIVAAPDLHKMSDEEEESEQERNTESDRDSDIEENESDESRAKTVGVVGTTATMMRLKRMTSKVFAALQLVAMRSYSGEDDGNEYGNNEDRSHEAPSNKHCSNDSGGKNPHGAASNPGRNGAANAAVVVRDNSG</sequence>
<comment type="caution">
    <text evidence="2">The sequence shown here is derived from an EMBL/GenBank/DDBJ whole genome shotgun (WGS) entry which is preliminary data.</text>
</comment>
<dbReference type="AlphaFoldDB" id="A0A8H6FD26"/>
<name>A0A8H6FD26_9LECA</name>
<feature type="region of interest" description="Disordered" evidence="1">
    <location>
        <begin position="76"/>
        <end position="113"/>
    </location>
</feature>
<evidence type="ECO:0000256" key="1">
    <source>
        <dbReference type="SAM" id="MobiDB-lite"/>
    </source>
</evidence>